<dbReference type="AlphaFoldDB" id="A0A431V5T5"/>
<protein>
    <recommendedName>
        <fullName evidence="7">Thioredoxin</fullName>
    </recommendedName>
</protein>
<dbReference type="InterPro" id="IPR036249">
    <property type="entry name" value="Thioredoxin-like_sf"/>
</dbReference>
<evidence type="ECO:0000256" key="3">
    <source>
        <dbReference type="ARBA" id="ARBA00022723"/>
    </source>
</evidence>
<evidence type="ECO:0000256" key="7">
    <source>
        <dbReference type="NCBIfam" id="TIGR01068"/>
    </source>
</evidence>
<evidence type="ECO:0000313" key="10">
    <source>
        <dbReference type="Proteomes" id="UP000267400"/>
    </source>
</evidence>
<organism evidence="9 10">
    <name type="scientific">Halomonas nitroreducens</name>
    <dbReference type="NCBI Taxonomy" id="447425"/>
    <lineage>
        <taxon>Bacteria</taxon>
        <taxon>Pseudomonadati</taxon>
        <taxon>Pseudomonadota</taxon>
        <taxon>Gammaproteobacteria</taxon>
        <taxon>Oceanospirillales</taxon>
        <taxon>Halomonadaceae</taxon>
        <taxon>Halomonas</taxon>
    </lineage>
</organism>
<dbReference type="SUPFAM" id="SSF52833">
    <property type="entry name" value="Thioredoxin-like"/>
    <property type="match status" value="1"/>
</dbReference>
<dbReference type="CDD" id="cd02947">
    <property type="entry name" value="TRX_family"/>
    <property type="match status" value="1"/>
</dbReference>
<dbReference type="PANTHER" id="PTHR45663">
    <property type="entry name" value="GEO12009P1"/>
    <property type="match status" value="1"/>
</dbReference>
<dbReference type="InterPro" id="IPR005746">
    <property type="entry name" value="Thioredoxin"/>
</dbReference>
<keyword evidence="2" id="KW-0813">Transport</keyword>
<dbReference type="NCBIfam" id="TIGR01068">
    <property type="entry name" value="thioredoxin"/>
    <property type="match status" value="1"/>
</dbReference>
<feature type="domain" description="Thioredoxin" evidence="8">
    <location>
        <begin position="28"/>
        <end position="145"/>
    </location>
</feature>
<keyword evidence="10" id="KW-1185">Reference proteome</keyword>
<dbReference type="Pfam" id="PF00085">
    <property type="entry name" value="Thioredoxin"/>
    <property type="match status" value="1"/>
</dbReference>
<dbReference type="InterPro" id="IPR049299">
    <property type="entry name" value="Thio2_N"/>
</dbReference>
<sequence>MTESLVLGCAHCAALNRVDAGRLASAPRCGKCKLPLFSSEPVELTGANFHALVARSELPVVVDFWASWCGPCKMMAPIFAEAARELEPRMRFAKLDTEAEQGLAARFGIRSIPTLIVFRGGQEVARQPGVLQGPQLRQWLMPHLAGQPA</sequence>
<gene>
    <name evidence="9" type="primary">trxC</name>
    <name evidence="9" type="ORF">EKG36_04175</name>
</gene>
<keyword evidence="4" id="KW-0249">Electron transport</keyword>
<dbReference type="EMBL" id="RXNS01000003">
    <property type="protein sequence ID" value="RTR05954.1"/>
    <property type="molecule type" value="Genomic_DNA"/>
</dbReference>
<dbReference type="GO" id="GO:0046872">
    <property type="term" value="F:metal ion binding"/>
    <property type="evidence" value="ECO:0007669"/>
    <property type="project" value="UniProtKB-KW"/>
</dbReference>
<accession>A0A431V5T5</accession>
<keyword evidence="3" id="KW-0479">Metal-binding</keyword>
<dbReference type="RefSeq" id="WP_126481346.1">
    <property type="nucleotide sequence ID" value="NZ_RXNS01000003.1"/>
</dbReference>
<name>A0A431V5T5_9GAMM</name>
<dbReference type="OrthoDB" id="9790390at2"/>
<keyword evidence="6" id="KW-0676">Redox-active center</keyword>
<comment type="similarity">
    <text evidence="1">Belongs to the thioredoxin family.</text>
</comment>
<evidence type="ECO:0000313" key="9">
    <source>
        <dbReference type="EMBL" id="RTR05954.1"/>
    </source>
</evidence>
<dbReference type="PROSITE" id="PS51352">
    <property type="entry name" value="THIOREDOXIN_2"/>
    <property type="match status" value="1"/>
</dbReference>
<dbReference type="FunFam" id="3.40.30.10:FF:000001">
    <property type="entry name" value="Thioredoxin"/>
    <property type="match status" value="1"/>
</dbReference>
<comment type="caution">
    <text evidence="9">The sequence shown here is derived from an EMBL/GenBank/DDBJ whole genome shotgun (WGS) entry which is preliminary data.</text>
</comment>
<dbReference type="PANTHER" id="PTHR45663:SF40">
    <property type="entry name" value="THIOREDOXIN 2"/>
    <property type="match status" value="1"/>
</dbReference>
<dbReference type="Pfam" id="PF21352">
    <property type="entry name" value="Zn_ribbon_Thio2"/>
    <property type="match status" value="1"/>
</dbReference>
<dbReference type="NCBIfam" id="NF008229">
    <property type="entry name" value="PRK10996.1"/>
    <property type="match status" value="1"/>
</dbReference>
<proteinExistence type="inferred from homology"/>
<reference evidence="9 10" key="1">
    <citation type="submission" date="2018-12" db="EMBL/GenBank/DDBJ databases">
        <authorList>
            <person name="Yu L."/>
        </authorList>
    </citation>
    <scope>NUCLEOTIDE SEQUENCE [LARGE SCALE GENOMIC DNA]</scope>
    <source>
        <strain evidence="9 10">11S</strain>
    </source>
</reference>
<dbReference type="Proteomes" id="UP000267400">
    <property type="component" value="Unassembled WGS sequence"/>
</dbReference>
<dbReference type="Gene3D" id="2.30.30.380">
    <property type="entry name" value="Zn-finger domain of Sec23/24"/>
    <property type="match status" value="1"/>
</dbReference>
<dbReference type="GO" id="GO:0005829">
    <property type="term" value="C:cytosol"/>
    <property type="evidence" value="ECO:0007669"/>
    <property type="project" value="TreeGrafter"/>
</dbReference>
<dbReference type="Gene3D" id="3.40.30.10">
    <property type="entry name" value="Glutaredoxin"/>
    <property type="match status" value="1"/>
</dbReference>
<evidence type="ECO:0000259" key="8">
    <source>
        <dbReference type="PROSITE" id="PS51352"/>
    </source>
</evidence>
<dbReference type="PRINTS" id="PR00421">
    <property type="entry name" value="THIOREDOXIN"/>
</dbReference>
<evidence type="ECO:0000256" key="2">
    <source>
        <dbReference type="ARBA" id="ARBA00022448"/>
    </source>
</evidence>
<evidence type="ECO:0000256" key="5">
    <source>
        <dbReference type="ARBA" id="ARBA00023157"/>
    </source>
</evidence>
<dbReference type="InterPro" id="IPR017937">
    <property type="entry name" value="Thioredoxin_CS"/>
</dbReference>
<dbReference type="PROSITE" id="PS00194">
    <property type="entry name" value="THIOREDOXIN_1"/>
    <property type="match status" value="1"/>
</dbReference>
<evidence type="ECO:0000256" key="1">
    <source>
        <dbReference type="ARBA" id="ARBA00008987"/>
    </source>
</evidence>
<dbReference type="InterPro" id="IPR013766">
    <property type="entry name" value="Thioredoxin_domain"/>
</dbReference>
<evidence type="ECO:0000256" key="4">
    <source>
        <dbReference type="ARBA" id="ARBA00022982"/>
    </source>
</evidence>
<dbReference type="GO" id="GO:0015035">
    <property type="term" value="F:protein-disulfide reductase activity"/>
    <property type="evidence" value="ECO:0007669"/>
    <property type="project" value="UniProtKB-UniRule"/>
</dbReference>
<evidence type="ECO:0000256" key="6">
    <source>
        <dbReference type="ARBA" id="ARBA00023284"/>
    </source>
</evidence>
<keyword evidence="5" id="KW-1015">Disulfide bond</keyword>